<sequence>MADGSAGAALLLPEPWYVGGEQPEDLEAYGIYDPDVESMKMANLPVRRWLEKTPAAAPPSPIVLASFGEAPKKTVGNHHYIEHNVIGPEDMK</sequence>
<accession>A0A7J6PCU7</accession>
<proteinExistence type="predicted"/>
<organism evidence="1 2">
    <name type="scientific">Perkinsus olseni</name>
    <name type="common">Perkinsus atlanticus</name>
    <dbReference type="NCBI Taxonomy" id="32597"/>
    <lineage>
        <taxon>Eukaryota</taxon>
        <taxon>Sar</taxon>
        <taxon>Alveolata</taxon>
        <taxon>Perkinsozoa</taxon>
        <taxon>Perkinsea</taxon>
        <taxon>Perkinsida</taxon>
        <taxon>Perkinsidae</taxon>
        <taxon>Perkinsus</taxon>
    </lineage>
</organism>
<evidence type="ECO:0000313" key="1">
    <source>
        <dbReference type="EMBL" id="KAF4693945.1"/>
    </source>
</evidence>
<dbReference type="Proteomes" id="UP000553632">
    <property type="component" value="Unassembled WGS sequence"/>
</dbReference>
<comment type="caution">
    <text evidence="1">The sequence shown here is derived from an EMBL/GenBank/DDBJ whole genome shotgun (WGS) entry which is preliminary data.</text>
</comment>
<gene>
    <name evidence="1" type="ORF">FOZ63_004658</name>
</gene>
<reference evidence="1 2" key="1">
    <citation type="submission" date="2020-04" db="EMBL/GenBank/DDBJ databases">
        <title>Perkinsus olseni comparative genomics.</title>
        <authorList>
            <person name="Bogema D.R."/>
        </authorList>
    </citation>
    <scope>NUCLEOTIDE SEQUENCE [LARGE SCALE GENOMIC DNA]</scope>
    <source>
        <strain evidence="1 2">ATCC PRA-207</strain>
    </source>
</reference>
<evidence type="ECO:0000313" key="2">
    <source>
        <dbReference type="Proteomes" id="UP000553632"/>
    </source>
</evidence>
<name>A0A7J6PCU7_PEROL</name>
<dbReference type="EMBL" id="JABANO010039322">
    <property type="protein sequence ID" value="KAF4693945.1"/>
    <property type="molecule type" value="Genomic_DNA"/>
</dbReference>
<dbReference type="AlphaFoldDB" id="A0A7J6PCU7"/>
<keyword evidence="2" id="KW-1185">Reference proteome</keyword>
<protein>
    <submittedName>
        <fullName evidence="1">Uncharacterized protein</fullName>
    </submittedName>
</protein>